<dbReference type="Pfam" id="PF13632">
    <property type="entry name" value="Glyco_trans_2_3"/>
    <property type="match status" value="1"/>
</dbReference>
<evidence type="ECO:0000256" key="1">
    <source>
        <dbReference type="ARBA" id="ARBA00006739"/>
    </source>
</evidence>
<dbReference type="PANTHER" id="PTHR43630:SF1">
    <property type="entry name" value="POLY-BETA-1,6-N-ACETYL-D-GLUCOSAMINE SYNTHASE"/>
    <property type="match status" value="1"/>
</dbReference>
<evidence type="ECO:0000313" key="6">
    <source>
        <dbReference type="EMBL" id="SEA14008.1"/>
    </source>
</evidence>
<comment type="similarity">
    <text evidence="1">Belongs to the glycosyltransferase 2 family.</text>
</comment>
<dbReference type="Proteomes" id="UP000198658">
    <property type="component" value="Unassembled WGS sequence"/>
</dbReference>
<evidence type="ECO:0000256" key="3">
    <source>
        <dbReference type="ARBA" id="ARBA00022679"/>
    </source>
</evidence>
<dbReference type="OrthoDB" id="9797391at2"/>
<keyword evidence="4" id="KW-0812">Transmembrane</keyword>
<dbReference type="EMBL" id="FNQO01000002">
    <property type="protein sequence ID" value="SEA14008.1"/>
    <property type="molecule type" value="Genomic_DNA"/>
</dbReference>
<keyword evidence="4" id="KW-1133">Transmembrane helix</keyword>
<keyword evidence="3 6" id="KW-0808">Transferase</keyword>
<keyword evidence="2" id="KW-0328">Glycosyltransferase</keyword>
<dbReference type="SUPFAM" id="SSF53448">
    <property type="entry name" value="Nucleotide-diphospho-sugar transferases"/>
    <property type="match status" value="1"/>
</dbReference>
<feature type="transmembrane region" description="Helical" evidence="4">
    <location>
        <begin position="318"/>
        <end position="338"/>
    </location>
</feature>
<proteinExistence type="inferred from homology"/>
<keyword evidence="7" id="KW-1185">Reference proteome</keyword>
<dbReference type="InterPro" id="IPR029044">
    <property type="entry name" value="Nucleotide-diphossugar_trans"/>
</dbReference>
<reference evidence="7" key="1">
    <citation type="submission" date="2016-10" db="EMBL/GenBank/DDBJ databases">
        <authorList>
            <person name="Varghese N."/>
            <person name="Submissions S."/>
        </authorList>
    </citation>
    <scope>NUCLEOTIDE SEQUENCE [LARGE SCALE GENOMIC DNA]</scope>
    <source>
        <strain evidence="7">CGMCC 1.10657</strain>
    </source>
</reference>
<accession>A0A1H3YSG7</accession>
<dbReference type="PANTHER" id="PTHR43630">
    <property type="entry name" value="POLY-BETA-1,6-N-ACETYL-D-GLUCOSAMINE SYNTHASE"/>
    <property type="match status" value="1"/>
</dbReference>
<evidence type="ECO:0000256" key="4">
    <source>
        <dbReference type="SAM" id="Phobius"/>
    </source>
</evidence>
<keyword evidence="4" id="KW-0472">Membrane</keyword>
<evidence type="ECO:0000313" key="7">
    <source>
        <dbReference type="Proteomes" id="UP000198658"/>
    </source>
</evidence>
<gene>
    <name evidence="6" type="ORF">SAMN05216562_1932</name>
</gene>
<dbReference type="GO" id="GO:0016757">
    <property type="term" value="F:glycosyltransferase activity"/>
    <property type="evidence" value="ECO:0007669"/>
    <property type="project" value="UniProtKB-KW"/>
</dbReference>
<feature type="transmembrane region" description="Helical" evidence="4">
    <location>
        <begin position="280"/>
        <end position="297"/>
    </location>
</feature>
<feature type="domain" description="Glycosyltransferase 2-like" evidence="5">
    <location>
        <begin position="140"/>
        <end position="344"/>
    </location>
</feature>
<dbReference type="InterPro" id="IPR001173">
    <property type="entry name" value="Glyco_trans_2-like"/>
</dbReference>
<evidence type="ECO:0000259" key="5">
    <source>
        <dbReference type="Pfam" id="PF13632"/>
    </source>
</evidence>
<name>A0A1H3YSG7_9GAMM</name>
<dbReference type="AlphaFoldDB" id="A0A1H3YSG7"/>
<evidence type="ECO:0000256" key="2">
    <source>
        <dbReference type="ARBA" id="ARBA00022676"/>
    </source>
</evidence>
<sequence length="405" mass="45012">MASYKRCFMDELFLLLLLPGAILLLWILVLLSEVICASKELNDRSDRSGRRTPPSSSSYVVIIPAHDESRNITGTIGSLKPLMTDGGRILVVADNCSDNTACLARQCGVDVIERHDSERRGKGYALGFALQQLQPSPPDVIVVLDADCEFSSGCPADLVNEAAVSETPIQCHYAMHLRGSESLSERIAHFAWRLKNYLRPLGLRFLNLPCQLAGSGMAFRWDQLRSVNVASANLVEDLELGINLAVAGAYPRYFPDVIVKSKFPMSATGMQTQRERWEHGHILVILTQVPLIALASFKRRDLRLFVLAMDISVPPVSLLLLLTLVNAVLSLAIFTLGWATLPLALSLLSCVLLTIAISGAWALSARDLIRPIEFLRAATHPVKKIDIYTRFLTRRQRQWIRTDRK</sequence>
<dbReference type="STRING" id="658218.SAMN05216562_1932"/>
<organism evidence="6 7">
    <name type="scientific">Microbulbifer marinus</name>
    <dbReference type="NCBI Taxonomy" id="658218"/>
    <lineage>
        <taxon>Bacteria</taxon>
        <taxon>Pseudomonadati</taxon>
        <taxon>Pseudomonadota</taxon>
        <taxon>Gammaproteobacteria</taxon>
        <taxon>Cellvibrionales</taxon>
        <taxon>Microbulbiferaceae</taxon>
        <taxon>Microbulbifer</taxon>
    </lineage>
</organism>
<feature type="transmembrane region" description="Helical" evidence="4">
    <location>
        <begin position="344"/>
        <end position="363"/>
    </location>
</feature>
<protein>
    <submittedName>
        <fullName evidence="6">Glycosyltransferase, catalytic subunit of cellulose synthase and poly-beta-1,6-N-acetylglucosamine synthase</fullName>
    </submittedName>
</protein>
<dbReference type="CDD" id="cd06438">
    <property type="entry name" value="EpsO_like"/>
    <property type="match status" value="1"/>
</dbReference>
<dbReference type="Gene3D" id="3.90.550.10">
    <property type="entry name" value="Spore Coat Polysaccharide Biosynthesis Protein SpsA, Chain A"/>
    <property type="match status" value="1"/>
</dbReference>